<sequence length="56" mass="6623">RFWTTWTCCWFFRGRVAGANRRGRCDGLSVFYLAVGWNDLDLNPGKALWLQYKAFM</sequence>
<protein>
    <submittedName>
        <fullName evidence="2">Uncharacterized protein</fullName>
    </submittedName>
</protein>
<dbReference type="Proteomes" id="UP000699042">
    <property type="component" value="Unassembled WGS sequence"/>
</dbReference>
<evidence type="ECO:0000313" key="3">
    <source>
        <dbReference type="Proteomes" id="UP000699042"/>
    </source>
</evidence>
<comment type="caution">
    <text evidence="2">The sequence shown here is derived from an EMBL/GenBank/DDBJ whole genome shotgun (WGS) entry which is preliminary data.</text>
</comment>
<keyword evidence="1" id="KW-0732">Signal</keyword>
<evidence type="ECO:0000313" key="2">
    <source>
        <dbReference type="EMBL" id="KAG7054649.1"/>
    </source>
</evidence>
<feature type="chain" id="PRO_5040123104" evidence="1">
    <location>
        <begin position="19"/>
        <end position="56"/>
    </location>
</feature>
<dbReference type="AlphaFoldDB" id="A0A9P7RFG7"/>
<evidence type="ECO:0000256" key="1">
    <source>
        <dbReference type="SAM" id="SignalP"/>
    </source>
</evidence>
<accession>A0A9P7RFG7</accession>
<dbReference type="EMBL" id="JAESDN010000002">
    <property type="protein sequence ID" value="KAG7054649.1"/>
    <property type="molecule type" value="Genomic_DNA"/>
</dbReference>
<reference evidence="2" key="1">
    <citation type="submission" date="2021-05" db="EMBL/GenBank/DDBJ databases">
        <title>Comparative genomics of three Colletotrichum scovillei strains and genetic complementation revealed genes involved fungal growth and virulence on chili pepper.</title>
        <authorList>
            <person name="Hsieh D.-K."/>
            <person name="Chuang S.-C."/>
            <person name="Chen C.-Y."/>
            <person name="Chao Y.-T."/>
            <person name="Lu M.-Y.J."/>
            <person name="Lee M.-H."/>
            <person name="Shih M.-C."/>
        </authorList>
    </citation>
    <scope>NUCLEOTIDE SEQUENCE</scope>
    <source>
        <strain evidence="2">Coll-153</strain>
    </source>
</reference>
<gene>
    <name evidence="2" type="ORF">JMJ77_007126</name>
</gene>
<proteinExistence type="predicted"/>
<keyword evidence="3" id="KW-1185">Reference proteome</keyword>
<feature type="non-terminal residue" evidence="2">
    <location>
        <position position="1"/>
    </location>
</feature>
<name>A0A9P7RFG7_9PEZI</name>
<feature type="signal peptide" evidence="1">
    <location>
        <begin position="1"/>
        <end position="18"/>
    </location>
</feature>
<feature type="non-terminal residue" evidence="2">
    <location>
        <position position="56"/>
    </location>
</feature>
<organism evidence="2 3">
    <name type="scientific">Colletotrichum scovillei</name>
    <dbReference type="NCBI Taxonomy" id="1209932"/>
    <lineage>
        <taxon>Eukaryota</taxon>
        <taxon>Fungi</taxon>
        <taxon>Dikarya</taxon>
        <taxon>Ascomycota</taxon>
        <taxon>Pezizomycotina</taxon>
        <taxon>Sordariomycetes</taxon>
        <taxon>Hypocreomycetidae</taxon>
        <taxon>Glomerellales</taxon>
        <taxon>Glomerellaceae</taxon>
        <taxon>Colletotrichum</taxon>
        <taxon>Colletotrichum acutatum species complex</taxon>
    </lineage>
</organism>